<dbReference type="OrthoDB" id="6620880at2759"/>
<evidence type="ECO:0000259" key="1">
    <source>
        <dbReference type="PROSITE" id="PS50994"/>
    </source>
</evidence>
<dbReference type="InterPro" id="IPR043502">
    <property type="entry name" value="DNA/RNA_pol_sf"/>
</dbReference>
<dbReference type="CDD" id="cd01644">
    <property type="entry name" value="RT_pepA17"/>
    <property type="match status" value="1"/>
</dbReference>
<dbReference type="SUPFAM" id="SSF53098">
    <property type="entry name" value="Ribonuclease H-like"/>
    <property type="match status" value="1"/>
</dbReference>
<dbReference type="Pfam" id="PF18701">
    <property type="entry name" value="DUF5641"/>
    <property type="match status" value="1"/>
</dbReference>
<dbReference type="InterPro" id="IPR001584">
    <property type="entry name" value="Integrase_cat-core"/>
</dbReference>
<dbReference type="InterPro" id="IPR000477">
    <property type="entry name" value="RT_dom"/>
</dbReference>
<dbReference type="InterPro" id="IPR040676">
    <property type="entry name" value="DUF5641"/>
</dbReference>
<dbReference type="InterPro" id="IPR012337">
    <property type="entry name" value="RNaseH-like_sf"/>
</dbReference>
<dbReference type="Pfam" id="PF05380">
    <property type="entry name" value="Peptidase_A17"/>
    <property type="match status" value="1"/>
</dbReference>
<dbReference type="InterPro" id="IPR043128">
    <property type="entry name" value="Rev_trsase/Diguanyl_cyclase"/>
</dbReference>
<accession>A0A6G0XZ02</accession>
<evidence type="ECO:0000313" key="3">
    <source>
        <dbReference type="Proteomes" id="UP000478052"/>
    </source>
</evidence>
<dbReference type="Gene3D" id="3.30.420.10">
    <property type="entry name" value="Ribonuclease H-like superfamily/Ribonuclease H"/>
    <property type="match status" value="1"/>
</dbReference>
<dbReference type="GO" id="GO:0015074">
    <property type="term" value="P:DNA integration"/>
    <property type="evidence" value="ECO:0007669"/>
    <property type="project" value="InterPro"/>
</dbReference>
<feature type="non-terminal residue" evidence="2">
    <location>
        <position position="1545"/>
    </location>
</feature>
<dbReference type="Gene3D" id="3.30.70.270">
    <property type="match status" value="1"/>
</dbReference>
<protein>
    <recommendedName>
        <fullName evidence="1">Integrase catalytic domain-containing protein</fullName>
    </recommendedName>
</protein>
<dbReference type="InterPro" id="IPR036397">
    <property type="entry name" value="RNaseH_sf"/>
</dbReference>
<dbReference type="EMBL" id="VUJU01007443">
    <property type="protein sequence ID" value="KAF0745786.1"/>
    <property type="molecule type" value="Genomic_DNA"/>
</dbReference>
<dbReference type="Pfam" id="PF00078">
    <property type="entry name" value="RVT_1"/>
    <property type="match status" value="1"/>
</dbReference>
<feature type="non-terminal residue" evidence="2">
    <location>
        <position position="1"/>
    </location>
</feature>
<dbReference type="SUPFAM" id="SSF56672">
    <property type="entry name" value="DNA/RNA polymerases"/>
    <property type="match status" value="1"/>
</dbReference>
<dbReference type="InterPro" id="IPR005312">
    <property type="entry name" value="DUF1759"/>
</dbReference>
<dbReference type="Proteomes" id="UP000478052">
    <property type="component" value="Unassembled WGS sequence"/>
</dbReference>
<name>A0A6G0XZ02_APHCR</name>
<evidence type="ECO:0000313" key="2">
    <source>
        <dbReference type="EMBL" id="KAF0745786.1"/>
    </source>
</evidence>
<dbReference type="PANTHER" id="PTHR47331:SF5">
    <property type="entry name" value="RIBONUCLEASE H"/>
    <property type="match status" value="1"/>
</dbReference>
<dbReference type="GO" id="GO:0042575">
    <property type="term" value="C:DNA polymerase complex"/>
    <property type="evidence" value="ECO:0007669"/>
    <property type="project" value="UniProtKB-ARBA"/>
</dbReference>
<keyword evidence="3" id="KW-1185">Reference proteome</keyword>
<proteinExistence type="predicted"/>
<dbReference type="PROSITE" id="PS50994">
    <property type="entry name" value="INTEGRASE"/>
    <property type="match status" value="1"/>
</dbReference>
<dbReference type="InterPro" id="IPR008042">
    <property type="entry name" value="Retrotrans_Pao"/>
</dbReference>
<reference evidence="2 3" key="1">
    <citation type="submission" date="2019-08" db="EMBL/GenBank/DDBJ databases">
        <title>Whole genome of Aphis craccivora.</title>
        <authorList>
            <person name="Voronova N.V."/>
            <person name="Shulinski R.S."/>
            <person name="Bandarenka Y.V."/>
            <person name="Zhorov D.G."/>
            <person name="Warner D."/>
        </authorList>
    </citation>
    <scope>NUCLEOTIDE SEQUENCE [LARGE SCALE GENOMIC DNA]</scope>
    <source>
        <strain evidence="2">180601</strain>
        <tissue evidence="2">Whole Body</tissue>
    </source>
</reference>
<gene>
    <name evidence="2" type="ORF">FWK35_00034883</name>
</gene>
<dbReference type="Pfam" id="PF03564">
    <property type="entry name" value="DUF1759"/>
    <property type="match status" value="1"/>
</dbReference>
<dbReference type="PANTHER" id="PTHR47331">
    <property type="entry name" value="PHD-TYPE DOMAIN-CONTAINING PROTEIN"/>
    <property type="match status" value="1"/>
</dbReference>
<feature type="domain" description="Integrase catalytic" evidence="1">
    <location>
        <begin position="1298"/>
        <end position="1424"/>
    </location>
</feature>
<comment type="caution">
    <text evidence="2">The sequence shown here is derived from an EMBL/GenBank/DDBJ whole genome shotgun (WGS) entry which is preliminary data.</text>
</comment>
<dbReference type="GO" id="GO:0071897">
    <property type="term" value="P:DNA biosynthetic process"/>
    <property type="evidence" value="ECO:0007669"/>
    <property type="project" value="UniProtKB-ARBA"/>
</dbReference>
<dbReference type="Gene3D" id="3.10.10.10">
    <property type="entry name" value="HIV Type 1 Reverse Transcriptase, subunit A, domain 1"/>
    <property type="match status" value="1"/>
</dbReference>
<sequence length="1545" mass="175921">INNTSIGTSASSSRVRLEPISLPTFSGDIQDWESFFDCFRVMVHEDTGLSSAQKFYYLRSSLAGAALNLVKSVPMTDINYEIAINRLKQRYDNRGLVIQSHIRSILDTPHIQKPTASELQGLHAHICVHIAALKALKQPTDQWDAWLVTIIVSRLDPATSQDWQLRQESTDLPRYEALESFISNRCVALENSDFSKQISSEVNNQQITSRKKEYEQKSKKLTLIAGTENIICHKCNGQHKIYACESFKKLTTLERLNVIRDAKLCFNCLSGFHLANVCKSRFSCSRCHRRHNTLLHLEGRSDNANNNVTNNVQEENSLPVSSPQVSMAATLENSYVFLSTAVVLVTDNNGRAHKCRAVLDSGSQLNFISKGLQNKLKLPSERILLPVCGIGTSRLQTTSRVNVQILACVSSFNLNMACHVIPTVVSDLPAYKGPKDGWKISNKLATQLADPKFDQAGPVDLLIGAGIFFDILTSERIPLNVGNMSLQGTKLGYVVTGEIGTTCLLGISRSLEENWEAIQPKEEQLFGRYSKLNLRCAEEQEVVNHFMKTFTRNSDGRFVLRLPTNSKIDELGDSLNMAICRFMNVERRLQRDNQLRVEYINFMTEYLEMGHMEEIKDDVTTMPIFYLPHHAVIKSSSLTTKVRVVFDASAKGSNSIALNDVLMRGPTIQEDLFSILSRFRKHQIVITADIEKMFRQVEVAKEDRDLQRIVWRKHPSEVLRKYRLNTVTYGTTPASFMTTKCLDELARENEVLFPNASKTIRRDFYMDDIMTGSDSEEECLKLQQDVTNILNSAKLPLRKWCSNSGSILEKIEKVNNDPLFVLNLGDDETIKSLGLSWKPYVDEFRFYVTRSMDVNKVTKRTLLSDLNKVFDPLGFLAPVLIKGKIFLQQLWQLKIDWDTPLQDNIRQSWQQYYTQIETLKELSIPRKAKPGAGDMFELHGFCDASGEAYGACVYVRYLNQYGQWKASLLCSKTRVAPLRSVTIPRLELNGALLLVQLSSKVAQSWGTDVKNFKLWSDSMVVLGWLNSQTSRLKTYVANRVEQILEVTDAFQWHYTNTNDNPADIISRGIDAQELSQSVVWWNGPSYLSLPENQWPNPMNKLIPCDELPEQRPIKLVLVTIEKSKDIINAYSKWRSLVRAVAWLSRFVNYLKNKRSTQSRGYLTLKEIKLAEVILLKRAQNDVFHSEFKRLSNGRDIERNSTLKTLHPFLKDGLILVGGRLQNSNLTREQKHPVVLPFNHKVTRLIFQDHHVKMLHCVRNSFYRKFVTNDIALCSMHPGKTKAIHIEVVEDLTSNSFIATLRRFMARRGKPAEIWSDNATNFVGAQRELANYLQNIEGCTVDEGITWHFIPPSAPHFGGLWESAVKSAKHHLTRVLKDAKLTLVELQTLLCQVEACLNSRPLTPISNDPNDLQALTPAHFLIGGPMLSYPEPDLSQEESNGLRRWRFVQFLMQDFWQRWHKEYLPQLQTRGKWTSGTSPLKLNDIVIVKEDNLPPARWKLARIISVHPGSDGRIRVVTVRLANGNEIKRPTVKLCRLPVEEKSEDP</sequence>
<organism evidence="2 3">
    <name type="scientific">Aphis craccivora</name>
    <name type="common">Cowpea aphid</name>
    <dbReference type="NCBI Taxonomy" id="307492"/>
    <lineage>
        <taxon>Eukaryota</taxon>
        <taxon>Metazoa</taxon>
        <taxon>Ecdysozoa</taxon>
        <taxon>Arthropoda</taxon>
        <taxon>Hexapoda</taxon>
        <taxon>Insecta</taxon>
        <taxon>Pterygota</taxon>
        <taxon>Neoptera</taxon>
        <taxon>Paraneoptera</taxon>
        <taxon>Hemiptera</taxon>
        <taxon>Sternorrhyncha</taxon>
        <taxon>Aphidomorpha</taxon>
        <taxon>Aphidoidea</taxon>
        <taxon>Aphididae</taxon>
        <taxon>Aphidini</taxon>
        <taxon>Aphis</taxon>
        <taxon>Aphis</taxon>
    </lineage>
</organism>
<dbReference type="GO" id="GO:0003676">
    <property type="term" value="F:nucleic acid binding"/>
    <property type="evidence" value="ECO:0007669"/>
    <property type="project" value="InterPro"/>
</dbReference>